<dbReference type="RefSeq" id="WP_177200287.1">
    <property type="nucleotide sequence ID" value="NZ_FNYE01000001.1"/>
</dbReference>
<sequence length="47" mass="5336">MNLHLLAGVAVLLLLIGVSAYREALRNEPISRIRMTPENMPQFEDNE</sequence>
<dbReference type="AlphaFoldDB" id="A0A1H6R5E3"/>
<name>A0A1H6R5E3_9BURK</name>
<dbReference type="STRING" id="667676.SAMN05192539_1001546"/>
<organism evidence="1 2">
    <name type="scientific">Paraburkholderia diazotrophica</name>
    <dbReference type="NCBI Taxonomy" id="667676"/>
    <lineage>
        <taxon>Bacteria</taxon>
        <taxon>Pseudomonadati</taxon>
        <taxon>Pseudomonadota</taxon>
        <taxon>Betaproteobacteria</taxon>
        <taxon>Burkholderiales</taxon>
        <taxon>Burkholderiaceae</taxon>
        <taxon>Paraburkholderia</taxon>
    </lineage>
</organism>
<dbReference type="Proteomes" id="UP000198866">
    <property type="component" value="Unassembled WGS sequence"/>
</dbReference>
<dbReference type="EMBL" id="FNYE01000001">
    <property type="protein sequence ID" value="SEI46422.1"/>
    <property type="molecule type" value="Genomic_DNA"/>
</dbReference>
<reference evidence="2" key="1">
    <citation type="submission" date="2016-10" db="EMBL/GenBank/DDBJ databases">
        <authorList>
            <person name="Varghese N."/>
            <person name="Submissions S."/>
        </authorList>
    </citation>
    <scope>NUCLEOTIDE SEQUENCE [LARGE SCALE GENOMIC DNA]</scope>
    <source>
        <strain evidence="2">LMG 26031</strain>
    </source>
</reference>
<protein>
    <submittedName>
        <fullName evidence="1">Uncharacterized protein</fullName>
    </submittedName>
</protein>
<gene>
    <name evidence="1" type="ORF">SAMN05192539_1001546</name>
</gene>
<keyword evidence="2" id="KW-1185">Reference proteome</keyword>
<proteinExistence type="predicted"/>
<accession>A0A1H6R5E3</accession>
<evidence type="ECO:0000313" key="2">
    <source>
        <dbReference type="Proteomes" id="UP000198866"/>
    </source>
</evidence>
<evidence type="ECO:0000313" key="1">
    <source>
        <dbReference type="EMBL" id="SEI46422.1"/>
    </source>
</evidence>